<organism evidence="3 4">
    <name type="scientific">Actinokineospora spheciospongiae</name>
    <dbReference type="NCBI Taxonomy" id="909613"/>
    <lineage>
        <taxon>Bacteria</taxon>
        <taxon>Bacillati</taxon>
        <taxon>Actinomycetota</taxon>
        <taxon>Actinomycetes</taxon>
        <taxon>Pseudonocardiales</taxon>
        <taxon>Pseudonocardiaceae</taxon>
        <taxon>Actinokineospora</taxon>
    </lineage>
</organism>
<dbReference type="Proteomes" id="UP000019277">
    <property type="component" value="Unassembled WGS sequence"/>
</dbReference>
<feature type="region of interest" description="Disordered" evidence="1">
    <location>
        <begin position="120"/>
        <end position="150"/>
    </location>
</feature>
<feature type="transmembrane region" description="Helical" evidence="2">
    <location>
        <begin position="57"/>
        <end position="77"/>
    </location>
</feature>
<keyword evidence="2" id="KW-0812">Transmembrane</keyword>
<evidence type="ECO:0000256" key="1">
    <source>
        <dbReference type="SAM" id="MobiDB-lite"/>
    </source>
</evidence>
<evidence type="ECO:0000313" key="3">
    <source>
        <dbReference type="EMBL" id="EWC64351.1"/>
    </source>
</evidence>
<dbReference type="AlphaFoldDB" id="W7J5S3"/>
<accession>W7J5S3</accession>
<reference evidence="3 4" key="1">
    <citation type="journal article" date="2014" name="Genome Announc.">
        <title>Draft Genome Sequence of the Antitrypanosomally Active Sponge-Associated Bacterium Actinokineospora sp. Strain EG49.</title>
        <authorList>
            <person name="Harjes J."/>
            <person name="Ryu T."/>
            <person name="Abdelmohsen U.R."/>
            <person name="Moitinho-Silva L."/>
            <person name="Horn H."/>
            <person name="Ravasi T."/>
            <person name="Hentschel U."/>
        </authorList>
    </citation>
    <scope>NUCLEOTIDE SEQUENCE [LARGE SCALE GENOMIC DNA]</scope>
    <source>
        <strain evidence="3 4">EG49</strain>
    </source>
</reference>
<sequence length="257" mass="26579">MIDGPDALRGPVAGPADDQATVRFDRVRTGDTDTLEVAPEASAPPVRSSRAARVAQAAVLGLAVAALCGAVAVAAVVTRQRAADSADNRPSLQITGERALLPDRFVAAYTDTGRRARIAPPTTAAAPDRRVVARTTEAEGSTSPANSLPAARPVVSPRDVVLEFYRLVPEDPSAAFDLVAGAALGTSRAEFTAAYRAVREVSVVSVEAGAAERGEVLAVVVLTLDDGATLRVRQLLTVSGTAPQRISDAELLAVQPQ</sequence>
<name>W7J5S3_9PSEU</name>
<protein>
    <submittedName>
        <fullName evidence="3">Uncharacterized protein</fullName>
    </submittedName>
</protein>
<proteinExistence type="predicted"/>
<dbReference type="EMBL" id="AYXG01000013">
    <property type="protein sequence ID" value="EWC64351.1"/>
    <property type="molecule type" value="Genomic_DNA"/>
</dbReference>
<evidence type="ECO:0000313" key="4">
    <source>
        <dbReference type="Proteomes" id="UP000019277"/>
    </source>
</evidence>
<keyword evidence="2" id="KW-1133">Transmembrane helix</keyword>
<evidence type="ECO:0000256" key="2">
    <source>
        <dbReference type="SAM" id="Phobius"/>
    </source>
</evidence>
<keyword evidence="4" id="KW-1185">Reference proteome</keyword>
<dbReference type="STRING" id="909613.UO65_0330"/>
<keyword evidence="2" id="KW-0472">Membrane</keyword>
<comment type="caution">
    <text evidence="3">The sequence shown here is derived from an EMBL/GenBank/DDBJ whole genome shotgun (WGS) entry which is preliminary data.</text>
</comment>
<gene>
    <name evidence="3" type="ORF">UO65_0330</name>
</gene>